<dbReference type="EC" id="3.1.-.-" evidence="5"/>
<dbReference type="GO" id="GO:0000967">
    <property type="term" value="P:rRNA 5'-end processing"/>
    <property type="evidence" value="ECO:0007669"/>
    <property type="project" value="UniProtKB-UniRule"/>
</dbReference>
<comment type="similarity">
    <text evidence="5">Belongs to the YqgF HJR family.</text>
</comment>
<dbReference type="AlphaFoldDB" id="A0A1F5KQQ5"/>
<proteinExistence type="inferred from homology"/>
<comment type="function">
    <text evidence="5">Could be a nuclease involved in processing of the 5'-end of pre-16S rRNA.</text>
</comment>
<dbReference type="InterPro" id="IPR012337">
    <property type="entry name" value="RNaseH-like_sf"/>
</dbReference>
<sequence>MKYLGIDFGLKRVGLAISEGSLASAWKVVEVQSLKDASEKIEKIIRDGDFDKVVVGLPEGKIGQTVVGFINTLRKKGFEVVGVDETLSSYQAIQKMIELNIPKQKRKISDDMAAAIILQNWLDQR</sequence>
<dbReference type="GO" id="GO:0005829">
    <property type="term" value="C:cytosol"/>
    <property type="evidence" value="ECO:0007669"/>
    <property type="project" value="TreeGrafter"/>
</dbReference>
<keyword evidence="4 5" id="KW-0378">Hydrolase</keyword>
<dbReference type="InterPro" id="IPR006641">
    <property type="entry name" value="YqgF/RNaseH-like_dom"/>
</dbReference>
<keyword evidence="2 5" id="KW-0690">Ribosome biogenesis</keyword>
<comment type="caution">
    <text evidence="7">The sequence shown here is derived from an EMBL/GenBank/DDBJ whole genome shotgun (WGS) entry which is preliminary data.</text>
</comment>
<gene>
    <name evidence="7" type="ORF">A3B45_01375</name>
</gene>
<feature type="domain" description="YqgF/RNase H-like" evidence="6">
    <location>
        <begin position="1"/>
        <end position="92"/>
    </location>
</feature>
<dbReference type="NCBIfam" id="TIGR00250">
    <property type="entry name" value="RNAse_H_YqgF"/>
    <property type="match status" value="1"/>
</dbReference>
<accession>A0A1F5KQQ5</accession>
<evidence type="ECO:0000256" key="4">
    <source>
        <dbReference type="ARBA" id="ARBA00022801"/>
    </source>
</evidence>
<evidence type="ECO:0000256" key="3">
    <source>
        <dbReference type="ARBA" id="ARBA00022722"/>
    </source>
</evidence>
<reference evidence="7 8" key="1">
    <citation type="journal article" date="2016" name="Nat. Commun.">
        <title>Thousands of microbial genomes shed light on interconnected biogeochemical processes in an aquifer system.</title>
        <authorList>
            <person name="Anantharaman K."/>
            <person name="Brown C.T."/>
            <person name="Hug L.A."/>
            <person name="Sharon I."/>
            <person name="Castelle C.J."/>
            <person name="Probst A.J."/>
            <person name="Thomas B.C."/>
            <person name="Singh A."/>
            <person name="Wilkins M.J."/>
            <person name="Karaoz U."/>
            <person name="Brodie E.L."/>
            <person name="Williams K.H."/>
            <person name="Hubbard S.S."/>
            <person name="Banfield J.F."/>
        </authorList>
    </citation>
    <scope>NUCLEOTIDE SEQUENCE [LARGE SCALE GENOMIC DNA]</scope>
</reference>
<organism evidence="7 8">
    <name type="scientific">Candidatus Daviesbacteria bacterium RIFCSPLOWO2_01_FULL_39_12</name>
    <dbReference type="NCBI Taxonomy" id="1797785"/>
    <lineage>
        <taxon>Bacteria</taxon>
        <taxon>Candidatus Daviesiibacteriota</taxon>
    </lineage>
</organism>
<dbReference type="HAMAP" id="MF_00651">
    <property type="entry name" value="Nuclease_YqgF"/>
    <property type="match status" value="1"/>
</dbReference>
<dbReference type="SUPFAM" id="SSF53098">
    <property type="entry name" value="Ribonuclease H-like"/>
    <property type="match status" value="1"/>
</dbReference>
<dbReference type="Proteomes" id="UP000178565">
    <property type="component" value="Unassembled WGS sequence"/>
</dbReference>
<evidence type="ECO:0000313" key="7">
    <source>
        <dbReference type="EMBL" id="OGE43169.1"/>
    </source>
</evidence>
<evidence type="ECO:0000256" key="2">
    <source>
        <dbReference type="ARBA" id="ARBA00022517"/>
    </source>
</evidence>
<dbReference type="Pfam" id="PF03652">
    <property type="entry name" value="RuvX"/>
    <property type="match status" value="1"/>
</dbReference>
<evidence type="ECO:0000259" key="6">
    <source>
        <dbReference type="SMART" id="SM00732"/>
    </source>
</evidence>
<dbReference type="GO" id="GO:0004518">
    <property type="term" value="F:nuclease activity"/>
    <property type="evidence" value="ECO:0007669"/>
    <property type="project" value="UniProtKB-KW"/>
</dbReference>
<dbReference type="GO" id="GO:0016788">
    <property type="term" value="F:hydrolase activity, acting on ester bonds"/>
    <property type="evidence" value="ECO:0007669"/>
    <property type="project" value="UniProtKB-UniRule"/>
</dbReference>
<keyword evidence="3 5" id="KW-0540">Nuclease</keyword>
<dbReference type="PANTHER" id="PTHR33317:SF4">
    <property type="entry name" value="POLYNUCLEOTIDYL TRANSFERASE, RIBONUCLEASE H-LIKE SUPERFAMILY PROTEIN"/>
    <property type="match status" value="1"/>
</dbReference>
<dbReference type="PANTHER" id="PTHR33317">
    <property type="entry name" value="POLYNUCLEOTIDYL TRANSFERASE, RIBONUCLEASE H-LIKE SUPERFAMILY PROTEIN"/>
    <property type="match status" value="1"/>
</dbReference>
<evidence type="ECO:0000256" key="1">
    <source>
        <dbReference type="ARBA" id="ARBA00022490"/>
    </source>
</evidence>
<dbReference type="STRING" id="1797785.A3B45_01375"/>
<dbReference type="EMBL" id="MFDM01000017">
    <property type="protein sequence ID" value="OGE43169.1"/>
    <property type="molecule type" value="Genomic_DNA"/>
</dbReference>
<dbReference type="InterPro" id="IPR005227">
    <property type="entry name" value="YqgF"/>
</dbReference>
<dbReference type="SMART" id="SM00732">
    <property type="entry name" value="YqgFc"/>
    <property type="match status" value="1"/>
</dbReference>
<dbReference type="CDD" id="cd16964">
    <property type="entry name" value="YqgF"/>
    <property type="match status" value="1"/>
</dbReference>
<name>A0A1F5KQQ5_9BACT</name>
<keyword evidence="1 5" id="KW-0963">Cytoplasm</keyword>
<evidence type="ECO:0000313" key="8">
    <source>
        <dbReference type="Proteomes" id="UP000178565"/>
    </source>
</evidence>
<dbReference type="Gene3D" id="3.30.420.140">
    <property type="entry name" value="YqgF/RNase H-like domain"/>
    <property type="match status" value="1"/>
</dbReference>
<comment type="subcellular location">
    <subcellularLocation>
        <location evidence="5">Cytoplasm</location>
    </subcellularLocation>
</comment>
<protein>
    <recommendedName>
        <fullName evidence="5">Putative pre-16S rRNA nuclease</fullName>
        <ecNumber evidence="5">3.1.-.-</ecNumber>
    </recommendedName>
</protein>
<dbReference type="InterPro" id="IPR037027">
    <property type="entry name" value="YqgF/RNaseH-like_dom_sf"/>
</dbReference>
<evidence type="ECO:0000256" key="5">
    <source>
        <dbReference type="HAMAP-Rule" id="MF_00651"/>
    </source>
</evidence>